<dbReference type="Gene3D" id="2.160.10.10">
    <property type="entry name" value="Hexapeptide repeat proteins"/>
    <property type="match status" value="1"/>
</dbReference>
<evidence type="ECO:0000313" key="2">
    <source>
        <dbReference type="Proteomes" id="UP000267400"/>
    </source>
</evidence>
<evidence type="ECO:0000313" key="1">
    <source>
        <dbReference type="EMBL" id="RTQ97189.1"/>
    </source>
</evidence>
<reference evidence="1 2" key="1">
    <citation type="submission" date="2018-12" db="EMBL/GenBank/DDBJ databases">
        <authorList>
            <person name="Yu L."/>
        </authorList>
    </citation>
    <scope>NUCLEOTIDE SEQUENCE [LARGE SCALE GENOMIC DNA]</scope>
    <source>
        <strain evidence="1 2">11S</strain>
    </source>
</reference>
<keyword evidence="2" id="KW-1185">Reference proteome</keyword>
<dbReference type="Proteomes" id="UP000267400">
    <property type="component" value="Unassembled WGS sequence"/>
</dbReference>
<dbReference type="SUPFAM" id="SSF51161">
    <property type="entry name" value="Trimeric LpxA-like enzymes"/>
    <property type="match status" value="1"/>
</dbReference>
<name>A0A431UY98_9GAMM</name>
<dbReference type="PANTHER" id="PTHR42811">
    <property type="entry name" value="SERINE ACETYLTRANSFERASE"/>
    <property type="match status" value="1"/>
</dbReference>
<sequence>MSGESELSAWIRHGRADSEPEAEMSWQRFVDYGITEVLGGKGHLAELRLFKSLWTSRLERQAVLRLRLVQMLAHYGHAKLVDRQLAILAMRFGLHVEPRTVIGKGLRLSHPTSIVIGKGLKLGERCKLYQQVTLAAAPLEDEPGMARVGDDVTIFPGAKFVGKGRVGNRVIVGANAVVADVFGDDVVIGGVPARVIRQVRPDERTGSGRPE</sequence>
<dbReference type="AlphaFoldDB" id="A0A431UY98"/>
<proteinExistence type="predicted"/>
<organism evidence="1 2">
    <name type="scientific">Halomonas nitroreducens</name>
    <dbReference type="NCBI Taxonomy" id="447425"/>
    <lineage>
        <taxon>Bacteria</taxon>
        <taxon>Pseudomonadati</taxon>
        <taxon>Pseudomonadota</taxon>
        <taxon>Gammaproteobacteria</taxon>
        <taxon>Oceanospirillales</taxon>
        <taxon>Halomonadaceae</taxon>
        <taxon>Halomonas</taxon>
    </lineage>
</organism>
<protein>
    <recommendedName>
        <fullName evidence="3">Serine acetyltransferase</fullName>
    </recommendedName>
</protein>
<dbReference type="InterPro" id="IPR011004">
    <property type="entry name" value="Trimer_LpxA-like_sf"/>
</dbReference>
<gene>
    <name evidence="1" type="ORF">EKG36_20310</name>
</gene>
<accession>A0A431UY98</accession>
<evidence type="ECO:0008006" key="3">
    <source>
        <dbReference type="Google" id="ProtNLM"/>
    </source>
</evidence>
<dbReference type="EMBL" id="RXNS01000037">
    <property type="protein sequence ID" value="RTQ97189.1"/>
    <property type="molecule type" value="Genomic_DNA"/>
</dbReference>
<dbReference type="OrthoDB" id="9815592at2"/>
<comment type="caution">
    <text evidence="1">The sequence shown here is derived from an EMBL/GenBank/DDBJ whole genome shotgun (WGS) entry which is preliminary data.</text>
</comment>